<proteinExistence type="predicted"/>
<reference evidence="3" key="1">
    <citation type="submission" date="2018-12" db="EMBL/GenBank/DDBJ databases">
        <title>The complete genome of Metarhizium rileyi, a key fungal pathogen of Lepidoptera.</title>
        <authorList>
            <person name="Binneck E."/>
            <person name="Lastra C.C.L."/>
            <person name="Sosa-Gomez D.R."/>
        </authorList>
    </citation>
    <scope>NUCLEOTIDE SEQUENCE [LARGE SCALE GENOMIC DNA]</scope>
    <source>
        <strain evidence="3">Cep018-CH2</strain>
    </source>
</reference>
<evidence type="ECO:0000256" key="1">
    <source>
        <dbReference type="SAM" id="MobiDB-lite"/>
    </source>
</evidence>
<feature type="region of interest" description="Disordered" evidence="1">
    <location>
        <begin position="1"/>
        <end position="65"/>
    </location>
</feature>
<organism evidence="2 3">
    <name type="scientific">Metarhizium rileyi (strain RCEF 4871)</name>
    <name type="common">Nomuraea rileyi</name>
    <dbReference type="NCBI Taxonomy" id="1649241"/>
    <lineage>
        <taxon>Eukaryota</taxon>
        <taxon>Fungi</taxon>
        <taxon>Dikarya</taxon>
        <taxon>Ascomycota</taxon>
        <taxon>Pezizomycotina</taxon>
        <taxon>Sordariomycetes</taxon>
        <taxon>Hypocreomycetidae</taxon>
        <taxon>Hypocreales</taxon>
        <taxon>Clavicipitaceae</taxon>
        <taxon>Metarhizium</taxon>
    </lineage>
</organism>
<gene>
    <name evidence="2" type="ORF">ED733_000599</name>
</gene>
<dbReference type="Proteomes" id="UP000317257">
    <property type="component" value="Unassembled WGS sequence"/>
</dbReference>
<feature type="region of interest" description="Disordered" evidence="1">
    <location>
        <begin position="129"/>
        <end position="213"/>
    </location>
</feature>
<dbReference type="EMBL" id="SBHS01000012">
    <property type="protein sequence ID" value="TWU74169.1"/>
    <property type="molecule type" value="Genomic_DNA"/>
</dbReference>
<evidence type="ECO:0000313" key="3">
    <source>
        <dbReference type="Proteomes" id="UP000317257"/>
    </source>
</evidence>
<name>A0A5C6GA15_METRR</name>
<feature type="compositionally biased region" description="Low complexity" evidence="1">
    <location>
        <begin position="26"/>
        <end position="39"/>
    </location>
</feature>
<protein>
    <submittedName>
        <fullName evidence="2">Uncharacterized protein</fullName>
    </submittedName>
</protein>
<sequence>MVSSCLLPPSTSETARIYPEQIVDGSETSSHSTATSEHSVTQENHHRTPPVPDYWHHGSLQPSRQARDLRHNTSPLYTPNASHLAAPSDYFIEPDSSNTMSIVDGEAVNSPESFQIPVLSWLQNSQDWKHTPQIASDERTSGNSPAASSIIAAQSTPATPYNGREYSSDQQNQFEPSLPCPSEFRLSLPEPPRLEPPPKRKMCSDDNDGGEVP</sequence>
<feature type="compositionally biased region" description="Low complexity" evidence="1">
    <location>
        <begin position="144"/>
        <end position="159"/>
    </location>
</feature>
<accession>A0A5C6GA15</accession>
<evidence type="ECO:0000313" key="2">
    <source>
        <dbReference type="EMBL" id="TWU74169.1"/>
    </source>
</evidence>
<comment type="caution">
    <text evidence="2">The sequence shown here is derived from an EMBL/GenBank/DDBJ whole genome shotgun (WGS) entry which is preliminary data.</text>
</comment>
<feature type="compositionally biased region" description="Basic and acidic residues" evidence="1">
    <location>
        <begin position="192"/>
        <end position="204"/>
    </location>
</feature>
<feature type="compositionally biased region" description="Polar residues" evidence="1">
    <location>
        <begin position="1"/>
        <end position="14"/>
    </location>
</feature>
<dbReference type="AlphaFoldDB" id="A0A5C6GA15"/>